<sequence>MAVIQRGAVLAWSLSLTEAGCALDARPIKGLGCNKTTFLLVFIFSSERGAALRVPFFFTH</sequence>
<reference evidence="1" key="1">
    <citation type="submission" date="2023-03" db="EMBL/GenBank/DDBJ databases">
        <authorList>
            <person name="Steffen K."/>
            <person name="Cardenas P."/>
        </authorList>
    </citation>
    <scope>NUCLEOTIDE SEQUENCE</scope>
</reference>
<keyword evidence="2" id="KW-1185">Reference proteome</keyword>
<protein>
    <submittedName>
        <fullName evidence="1">Uncharacterized protein</fullName>
    </submittedName>
</protein>
<feature type="non-terminal residue" evidence="1">
    <location>
        <position position="60"/>
    </location>
</feature>
<comment type="caution">
    <text evidence="1">The sequence shown here is derived from an EMBL/GenBank/DDBJ whole genome shotgun (WGS) entry which is preliminary data.</text>
</comment>
<organism evidence="1 2">
    <name type="scientific">Geodia barretti</name>
    <name type="common">Barrett's horny sponge</name>
    <dbReference type="NCBI Taxonomy" id="519541"/>
    <lineage>
        <taxon>Eukaryota</taxon>
        <taxon>Metazoa</taxon>
        <taxon>Porifera</taxon>
        <taxon>Demospongiae</taxon>
        <taxon>Heteroscleromorpha</taxon>
        <taxon>Tetractinellida</taxon>
        <taxon>Astrophorina</taxon>
        <taxon>Geodiidae</taxon>
        <taxon>Geodia</taxon>
    </lineage>
</organism>
<dbReference type="EMBL" id="CASHTH010002801">
    <property type="protein sequence ID" value="CAI8035404.1"/>
    <property type="molecule type" value="Genomic_DNA"/>
</dbReference>
<accession>A0AA35STL6</accession>
<gene>
    <name evidence="1" type="ORF">GBAR_LOCUS19874</name>
</gene>
<dbReference type="AlphaFoldDB" id="A0AA35STL6"/>
<name>A0AA35STL6_GEOBA</name>
<dbReference type="Proteomes" id="UP001174909">
    <property type="component" value="Unassembled WGS sequence"/>
</dbReference>
<proteinExistence type="predicted"/>
<evidence type="ECO:0000313" key="1">
    <source>
        <dbReference type="EMBL" id="CAI8035404.1"/>
    </source>
</evidence>
<evidence type="ECO:0000313" key="2">
    <source>
        <dbReference type="Proteomes" id="UP001174909"/>
    </source>
</evidence>